<dbReference type="PANTHER" id="PTHR24251:SF37">
    <property type="entry name" value="CUB DOMAIN-CONTAINING PROTEIN"/>
    <property type="match status" value="1"/>
</dbReference>
<keyword evidence="1" id="KW-0677">Repeat</keyword>
<dbReference type="OrthoDB" id="9067804at2759"/>
<dbReference type="OMA" id="PEQECAY"/>
<protein>
    <submittedName>
        <fullName evidence="5">Tolloid-like protein 1</fullName>
    </submittedName>
</protein>
<dbReference type="Pfam" id="PF00431">
    <property type="entry name" value="CUB"/>
    <property type="match status" value="1"/>
</dbReference>
<dbReference type="InterPro" id="IPR035914">
    <property type="entry name" value="Sperma_CUB_dom_sf"/>
</dbReference>
<accession>A0A087T487</accession>
<dbReference type="AlphaFoldDB" id="A0A087T487"/>
<dbReference type="Gene3D" id="2.60.120.290">
    <property type="entry name" value="Spermadhesin, CUB domain"/>
    <property type="match status" value="1"/>
</dbReference>
<dbReference type="PANTHER" id="PTHR24251">
    <property type="entry name" value="OVOCHYMASE-RELATED"/>
    <property type="match status" value="1"/>
</dbReference>
<evidence type="ECO:0000256" key="1">
    <source>
        <dbReference type="ARBA" id="ARBA00022737"/>
    </source>
</evidence>
<evidence type="ECO:0000313" key="5">
    <source>
        <dbReference type="EMBL" id="KFM59926.1"/>
    </source>
</evidence>
<feature type="domain" description="CUB" evidence="4">
    <location>
        <begin position="24"/>
        <end position="139"/>
    </location>
</feature>
<evidence type="ECO:0000259" key="4">
    <source>
        <dbReference type="PROSITE" id="PS01180"/>
    </source>
</evidence>
<feature type="non-terminal residue" evidence="5">
    <location>
        <position position="141"/>
    </location>
</feature>
<name>A0A087T487_STEMI</name>
<dbReference type="SUPFAM" id="SSF49854">
    <property type="entry name" value="Spermadhesin, CUB domain"/>
    <property type="match status" value="1"/>
</dbReference>
<keyword evidence="2" id="KW-1015">Disulfide bond</keyword>
<dbReference type="EMBL" id="KK113346">
    <property type="protein sequence ID" value="KFM59926.1"/>
    <property type="molecule type" value="Genomic_DNA"/>
</dbReference>
<reference evidence="5 6" key="1">
    <citation type="submission" date="2013-11" db="EMBL/GenBank/DDBJ databases">
        <title>Genome sequencing of Stegodyphus mimosarum.</title>
        <authorList>
            <person name="Bechsgaard J."/>
        </authorList>
    </citation>
    <scope>NUCLEOTIDE SEQUENCE [LARGE SCALE GENOMIC DNA]</scope>
</reference>
<dbReference type="Proteomes" id="UP000054359">
    <property type="component" value="Unassembled WGS sequence"/>
</dbReference>
<sequence>MLMAFRSDPSVQRNGFRATHSTVCGGRLSAGPLPALLYSHAKYGDQNYGNRADCNWIVTAPNSGKVRIRFQSFDLEPEQECAYDYVQVQDGFETSPNLGKFCGNKIPPEMTSSGFRLLIRFQSDDSISGKGFALAYSEVFY</sequence>
<keyword evidence="6" id="KW-1185">Reference proteome</keyword>
<dbReference type="CDD" id="cd00041">
    <property type="entry name" value="CUB"/>
    <property type="match status" value="1"/>
</dbReference>
<evidence type="ECO:0000256" key="3">
    <source>
        <dbReference type="PROSITE-ProRule" id="PRU00059"/>
    </source>
</evidence>
<dbReference type="InterPro" id="IPR000859">
    <property type="entry name" value="CUB_dom"/>
</dbReference>
<proteinExistence type="predicted"/>
<organism evidence="5 6">
    <name type="scientific">Stegodyphus mimosarum</name>
    <name type="common">African social velvet spider</name>
    <dbReference type="NCBI Taxonomy" id="407821"/>
    <lineage>
        <taxon>Eukaryota</taxon>
        <taxon>Metazoa</taxon>
        <taxon>Ecdysozoa</taxon>
        <taxon>Arthropoda</taxon>
        <taxon>Chelicerata</taxon>
        <taxon>Arachnida</taxon>
        <taxon>Araneae</taxon>
        <taxon>Araneomorphae</taxon>
        <taxon>Entelegynae</taxon>
        <taxon>Eresoidea</taxon>
        <taxon>Eresidae</taxon>
        <taxon>Stegodyphus</taxon>
    </lineage>
</organism>
<dbReference type="STRING" id="407821.A0A087T487"/>
<dbReference type="PROSITE" id="PS01180">
    <property type="entry name" value="CUB"/>
    <property type="match status" value="1"/>
</dbReference>
<evidence type="ECO:0000256" key="2">
    <source>
        <dbReference type="ARBA" id="ARBA00023157"/>
    </source>
</evidence>
<dbReference type="SMART" id="SM00042">
    <property type="entry name" value="CUB"/>
    <property type="match status" value="1"/>
</dbReference>
<evidence type="ECO:0000313" key="6">
    <source>
        <dbReference type="Proteomes" id="UP000054359"/>
    </source>
</evidence>
<comment type="caution">
    <text evidence="3">Lacks conserved residue(s) required for the propagation of feature annotation.</text>
</comment>
<dbReference type="FunFam" id="2.60.120.290:FF:000013">
    <property type="entry name" value="Membrane frizzled-related protein"/>
    <property type="match status" value="1"/>
</dbReference>
<gene>
    <name evidence="5" type="ORF">X975_14461</name>
</gene>